<feature type="region of interest" description="Disordered" evidence="1">
    <location>
        <begin position="55"/>
        <end position="116"/>
    </location>
</feature>
<feature type="compositionally biased region" description="Low complexity" evidence="1">
    <location>
        <begin position="82"/>
        <end position="91"/>
    </location>
</feature>
<feature type="non-terminal residue" evidence="2">
    <location>
        <position position="1"/>
    </location>
</feature>
<sequence>NDDKNVKSSFVSLDEKSLVSQHKTNIIISSPTSPCSSKLRRQRWIRNTTVHCKEESLEVPHPNSASSTHSSLSLASPPPPSCTSTQSPPLTNQSSSDSSKARTLATISEQAQPLNPTALLELNNLSNKEQSSAITTTTSPTATTPLTTPPQPLSLITAEGDGGHGKTHGG</sequence>
<dbReference type="EMBL" id="HACA01020879">
    <property type="protein sequence ID" value="CDW38240.1"/>
    <property type="molecule type" value="Transcribed_RNA"/>
</dbReference>
<evidence type="ECO:0000256" key="1">
    <source>
        <dbReference type="SAM" id="MobiDB-lite"/>
    </source>
</evidence>
<evidence type="ECO:0000313" key="2">
    <source>
        <dbReference type="EMBL" id="CDW38240.1"/>
    </source>
</evidence>
<accession>A0A0K2UJJ3</accession>
<feature type="compositionally biased region" description="Low complexity" evidence="1">
    <location>
        <begin position="60"/>
        <end position="75"/>
    </location>
</feature>
<dbReference type="OrthoDB" id="73653at2759"/>
<feature type="region of interest" description="Disordered" evidence="1">
    <location>
        <begin position="129"/>
        <end position="170"/>
    </location>
</feature>
<proteinExistence type="predicted"/>
<feature type="non-terminal residue" evidence="2">
    <location>
        <position position="170"/>
    </location>
</feature>
<name>A0A0K2UJJ3_LEPSM</name>
<dbReference type="AlphaFoldDB" id="A0A0K2UJJ3"/>
<feature type="compositionally biased region" description="Low complexity" evidence="1">
    <location>
        <begin position="26"/>
        <end position="37"/>
    </location>
</feature>
<reference evidence="2" key="1">
    <citation type="submission" date="2014-05" db="EMBL/GenBank/DDBJ databases">
        <authorList>
            <person name="Chronopoulou M."/>
        </authorList>
    </citation>
    <scope>NUCLEOTIDE SEQUENCE</scope>
    <source>
        <tissue evidence="2">Whole organism</tissue>
    </source>
</reference>
<feature type="region of interest" description="Disordered" evidence="1">
    <location>
        <begin position="21"/>
        <end position="40"/>
    </location>
</feature>
<organism evidence="2">
    <name type="scientific">Lepeophtheirus salmonis</name>
    <name type="common">Salmon louse</name>
    <name type="synonym">Caligus salmonis</name>
    <dbReference type="NCBI Taxonomy" id="72036"/>
    <lineage>
        <taxon>Eukaryota</taxon>
        <taxon>Metazoa</taxon>
        <taxon>Ecdysozoa</taxon>
        <taxon>Arthropoda</taxon>
        <taxon>Crustacea</taxon>
        <taxon>Multicrustacea</taxon>
        <taxon>Hexanauplia</taxon>
        <taxon>Copepoda</taxon>
        <taxon>Siphonostomatoida</taxon>
        <taxon>Caligidae</taxon>
        <taxon>Lepeophtheirus</taxon>
    </lineage>
</organism>
<feature type="compositionally biased region" description="Polar residues" evidence="1">
    <location>
        <begin position="105"/>
        <end position="115"/>
    </location>
</feature>
<feature type="compositionally biased region" description="Low complexity" evidence="1">
    <location>
        <begin position="130"/>
        <end position="146"/>
    </location>
</feature>
<protein>
    <submittedName>
        <fullName evidence="2">Uncharacterized protein</fullName>
    </submittedName>
</protein>